<protein>
    <recommendedName>
        <fullName evidence="7">Zn(2)-C6 fungal-type domain-containing protein</fullName>
    </recommendedName>
</protein>
<evidence type="ECO:0000256" key="1">
    <source>
        <dbReference type="ARBA" id="ARBA00004123"/>
    </source>
</evidence>
<dbReference type="GeneID" id="81355942"/>
<accession>A0A9W9FQ11</accession>
<dbReference type="RefSeq" id="XP_056477320.1">
    <property type="nucleotide sequence ID" value="XM_056616963.1"/>
</dbReference>
<organism evidence="8 9">
    <name type="scientific">Penicillium argentinense</name>
    <dbReference type="NCBI Taxonomy" id="1131581"/>
    <lineage>
        <taxon>Eukaryota</taxon>
        <taxon>Fungi</taxon>
        <taxon>Dikarya</taxon>
        <taxon>Ascomycota</taxon>
        <taxon>Pezizomycotina</taxon>
        <taxon>Eurotiomycetes</taxon>
        <taxon>Eurotiomycetidae</taxon>
        <taxon>Eurotiales</taxon>
        <taxon>Aspergillaceae</taxon>
        <taxon>Penicillium</taxon>
    </lineage>
</organism>
<keyword evidence="9" id="KW-1185">Reference proteome</keyword>
<dbReference type="EMBL" id="JAPQKI010000004">
    <property type="protein sequence ID" value="KAJ5103940.1"/>
    <property type="molecule type" value="Genomic_DNA"/>
</dbReference>
<dbReference type="GO" id="GO:0000981">
    <property type="term" value="F:DNA-binding transcription factor activity, RNA polymerase II-specific"/>
    <property type="evidence" value="ECO:0007669"/>
    <property type="project" value="InterPro"/>
</dbReference>
<feature type="region of interest" description="Disordered" evidence="6">
    <location>
        <begin position="79"/>
        <end position="131"/>
    </location>
</feature>
<reference evidence="8" key="2">
    <citation type="journal article" date="2023" name="IMA Fungus">
        <title>Comparative genomic study of the Penicillium genus elucidates a diverse pangenome and 15 lateral gene transfer events.</title>
        <authorList>
            <person name="Petersen C."/>
            <person name="Sorensen T."/>
            <person name="Nielsen M.R."/>
            <person name="Sondergaard T.E."/>
            <person name="Sorensen J.L."/>
            <person name="Fitzpatrick D.A."/>
            <person name="Frisvad J.C."/>
            <person name="Nielsen K.L."/>
        </authorList>
    </citation>
    <scope>NUCLEOTIDE SEQUENCE</scope>
    <source>
        <strain evidence="8">IBT 30761</strain>
    </source>
</reference>
<dbReference type="PANTHER" id="PTHR37534:SF17">
    <property type="entry name" value="ZN(2)-C6 FUNGAL-TYPE DOMAIN-CONTAINING PROTEIN"/>
    <property type="match status" value="1"/>
</dbReference>
<feature type="non-terminal residue" evidence="8">
    <location>
        <position position="1"/>
    </location>
</feature>
<dbReference type="CDD" id="cd00067">
    <property type="entry name" value="GAL4"/>
    <property type="match status" value="1"/>
</dbReference>
<sequence length="486" mass="54130">FSTTRRRASLQSNRGPCITDTFPGCFQCSKRRIVCDNSDPTCLKCQKKGIECSGPERIRFAEGVARRGQLRGKAIPVLSPATETRPPSSAQCKIRWASDRSKRTKQRHAKRTEQADGAMARPASRDTSPTDCIVSVSTSQQSTGPNIRITGHTGSHGPGCEDAFDVILPTTIPYWIAPANPHARMLMSHFADHVAPVMVVLDSISNGYRDILLPIACENDLLQRAVGVVAAQHLATFNPVYRSVADKDRAAVISQLRREAFEASPNRVFNNLVTWATLIVLLVGETITGSPDYSHLLQTLSCLFQNISHIDSSTTRFLTQQTHMFEFLGNPFLGETRGINALRSSPSSLDYYFDWIDYDLPPESEHNVVLLNLRMAIVKASHIYLGRTASNRDQWKLLESLKQLVGQIAPDQPGSHALVWVCFICAADSTDPEHRQFFVDRMEKIFHQTKFNNITAALDSLPRIWRQMEAGSWTKNLALTVPALVM</sequence>
<dbReference type="SUPFAM" id="SSF57701">
    <property type="entry name" value="Zn2/Cys6 DNA-binding domain"/>
    <property type="match status" value="1"/>
</dbReference>
<comment type="caution">
    <text evidence="8">The sequence shown here is derived from an EMBL/GenBank/DDBJ whole genome shotgun (WGS) entry which is preliminary data.</text>
</comment>
<proteinExistence type="predicted"/>
<evidence type="ECO:0000313" key="8">
    <source>
        <dbReference type="EMBL" id="KAJ5103940.1"/>
    </source>
</evidence>
<keyword evidence="3" id="KW-0238">DNA-binding</keyword>
<dbReference type="PROSITE" id="PS00463">
    <property type="entry name" value="ZN2_CY6_FUNGAL_1"/>
    <property type="match status" value="1"/>
</dbReference>
<dbReference type="InterPro" id="IPR021858">
    <property type="entry name" value="Fun_TF"/>
</dbReference>
<dbReference type="PANTHER" id="PTHR37534">
    <property type="entry name" value="TRANSCRIPTIONAL ACTIVATOR PROTEIN UGA3"/>
    <property type="match status" value="1"/>
</dbReference>
<comment type="subcellular location">
    <subcellularLocation>
        <location evidence="1">Nucleus</location>
    </subcellularLocation>
</comment>
<keyword evidence="5" id="KW-0539">Nucleus</keyword>
<name>A0A9W9FQ11_9EURO</name>
<dbReference type="AlphaFoldDB" id="A0A9W9FQ11"/>
<dbReference type="InterPro" id="IPR001138">
    <property type="entry name" value="Zn2Cys6_DnaBD"/>
</dbReference>
<evidence type="ECO:0000259" key="7">
    <source>
        <dbReference type="PROSITE" id="PS50048"/>
    </source>
</evidence>
<evidence type="ECO:0000256" key="6">
    <source>
        <dbReference type="SAM" id="MobiDB-lite"/>
    </source>
</evidence>
<dbReference type="InterPro" id="IPR036864">
    <property type="entry name" value="Zn2-C6_fun-type_DNA-bd_sf"/>
</dbReference>
<evidence type="ECO:0000256" key="2">
    <source>
        <dbReference type="ARBA" id="ARBA00023015"/>
    </source>
</evidence>
<dbReference type="Gene3D" id="4.10.240.10">
    <property type="entry name" value="Zn(2)-C6 fungal-type DNA-binding domain"/>
    <property type="match status" value="1"/>
</dbReference>
<feature type="domain" description="Zn(2)-C6 fungal-type" evidence="7">
    <location>
        <begin position="24"/>
        <end position="53"/>
    </location>
</feature>
<dbReference type="SMART" id="SM00066">
    <property type="entry name" value="GAL4"/>
    <property type="match status" value="1"/>
</dbReference>
<dbReference type="GO" id="GO:0008270">
    <property type="term" value="F:zinc ion binding"/>
    <property type="evidence" value="ECO:0007669"/>
    <property type="project" value="InterPro"/>
</dbReference>
<dbReference type="Proteomes" id="UP001149074">
    <property type="component" value="Unassembled WGS sequence"/>
</dbReference>
<evidence type="ECO:0000256" key="5">
    <source>
        <dbReference type="ARBA" id="ARBA00023242"/>
    </source>
</evidence>
<dbReference type="OrthoDB" id="5386330at2759"/>
<dbReference type="Pfam" id="PF11951">
    <property type="entry name" value="Fungal_trans_2"/>
    <property type="match status" value="2"/>
</dbReference>
<evidence type="ECO:0000256" key="4">
    <source>
        <dbReference type="ARBA" id="ARBA00023163"/>
    </source>
</evidence>
<dbReference type="PROSITE" id="PS50048">
    <property type="entry name" value="ZN2_CY6_FUNGAL_2"/>
    <property type="match status" value="1"/>
</dbReference>
<dbReference type="GO" id="GO:0000976">
    <property type="term" value="F:transcription cis-regulatory region binding"/>
    <property type="evidence" value="ECO:0007669"/>
    <property type="project" value="TreeGrafter"/>
</dbReference>
<evidence type="ECO:0000313" key="9">
    <source>
        <dbReference type="Proteomes" id="UP001149074"/>
    </source>
</evidence>
<dbReference type="GO" id="GO:0045944">
    <property type="term" value="P:positive regulation of transcription by RNA polymerase II"/>
    <property type="evidence" value="ECO:0007669"/>
    <property type="project" value="TreeGrafter"/>
</dbReference>
<keyword evidence="2" id="KW-0805">Transcription regulation</keyword>
<gene>
    <name evidence="8" type="ORF">N7532_004469</name>
</gene>
<dbReference type="GO" id="GO:0005634">
    <property type="term" value="C:nucleus"/>
    <property type="evidence" value="ECO:0007669"/>
    <property type="project" value="UniProtKB-SubCell"/>
</dbReference>
<reference evidence="8" key="1">
    <citation type="submission" date="2022-11" db="EMBL/GenBank/DDBJ databases">
        <authorList>
            <person name="Petersen C."/>
        </authorList>
    </citation>
    <scope>NUCLEOTIDE SEQUENCE</scope>
    <source>
        <strain evidence="8">IBT 30761</strain>
    </source>
</reference>
<dbReference type="Pfam" id="PF00172">
    <property type="entry name" value="Zn_clus"/>
    <property type="match status" value="1"/>
</dbReference>
<keyword evidence="4" id="KW-0804">Transcription</keyword>
<evidence type="ECO:0000256" key="3">
    <source>
        <dbReference type="ARBA" id="ARBA00023125"/>
    </source>
</evidence>
<feature type="compositionally biased region" description="Polar residues" evidence="6">
    <location>
        <begin position="81"/>
        <end position="91"/>
    </location>
</feature>